<protein>
    <submittedName>
        <fullName evidence="2">Uncharacterized protein</fullName>
    </submittedName>
</protein>
<accession>A0ABD3C6H7</accession>
<feature type="region of interest" description="Disordered" evidence="1">
    <location>
        <begin position="1"/>
        <end position="28"/>
    </location>
</feature>
<comment type="caution">
    <text evidence="2">The sequence shown here is derived from an EMBL/GenBank/DDBJ whole genome shotgun (WGS) entry which is preliminary data.</text>
</comment>
<feature type="region of interest" description="Disordered" evidence="1">
    <location>
        <begin position="73"/>
        <end position="116"/>
    </location>
</feature>
<gene>
    <name evidence="2" type="ORF">CASFOL_031614</name>
</gene>
<sequence>MPTEKAPKKTAAKTAEKKSNIVEDLKEAPLDPVEEKLCQQRFSIQLFPLVIPISPERDLLKFEVVFETKELNTKDDWSNWDDEDLDDNDVKDSWEEEDEPAPAPETEPMPTEKTPKKIAAKMVEKKGKSVEAVKEALLDPTEEKPRQPRLYEDWNARFGSFFPPTPRVPSSDDAMLG</sequence>
<evidence type="ECO:0000313" key="2">
    <source>
        <dbReference type="EMBL" id="KAL3624946.1"/>
    </source>
</evidence>
<keyword evidence="3" id="KW-1185">Reference proteome</keyword>
<reference evidence="3" key="1">
    <citation type="journal article" date="2024" name="IScience">
        <title>Strigolactones Initiate the Formation of Haustorium-like Structures in Castilleja.</title>
        <authorList>
            <person name="Buerger M."/>
            <person name="Peterson D."/>
            <person name="Chory J."/>
        </authorList>
    </citation>
    <scope>NUCLEOTIDE SEQUENCE [LARGE SCALE GENOMIC DNA]</scope>
</reference>
<dbReference type="Proteomes" id="UP001632038">
    <property type="component" value="Unassembled WGS sequence"/>
</dbReference>
<dbReference type="EMBL" id="JAVIJP010000053">
    <property type="protein sequence ID" value="KAL3624946.1"/>
    <property type="molecule type" value="Genomic_DNA"/>
</dbReference>
<proteinExistence type="predicted"/>
<dbReference type="AlphaFoldDB" id="A0ABD3C6H7"/>
<evidence type="ECO:0000256" key="1">
    <source>
        <dbReference type="SAM" id="MobiDB-lite"/>
    </source>
</evidence>
<organism evidence="2 3">
    <name type="scientific">Castilleja foliolosa</name>
    <dbReference type="NCBI Taxonomy" id="1961234"/>
    <lineage>
        <taxon>Eukaryota</taxon>
        <taxon>Viridiplantae</taxon>
        <taxon>Streptophyta</taxon>
        <taxon>Embryophyta</taxon>
        <taxon>Tracheophyta</taxon>
        <taxon>Spermatophyta</taxon>
        <taxon>Magnoliopsida</taxon>
        <taxon>eudicotyledons</taxon>
        <taxon>Gunneridae</taxon>
        <taxon>Pentapetalae</taxon>
        <taxon>asterids</taxon>
        <taxon>lamiids</taxon>
        <taxon>Lamiales</taxon>
        <taxon>Orobanchaceae</taxon>
        <taxon>Pedicularideae</taxon>
        <taxon>Castillejinae</taxon>
        <taxon>Castilleja</taxon>
    </lineage>
</organism>
<evidence type="ECO:0000313" key="3">
    <source>
        <dbReference type="Proteomes" id="UP001632038"/>
    </source>
</evidence>
<dbReference type="InterPro" id="IPR013906">
    <property type="entry name" value="eIF3j"/>
</dbReference>
<feature type="compositionally biased region" description="Basic and acidic residues" evidence="1">
    <location>
        <begin position="14"/>
        <end position="28"/>
    </location>
</feature>
<dbReference type="Pfam" id="PF08597">
    <property type="entry name" value="eIF3_subunit"/>
    <property type="match status" value="1"/>
</dbReference>
<feature type="compositionally biased region" description="Acidic residues" evidence="1">
    <location>
        <begin position="78"/>
        <end position="87"/>
    </location>
</feature>
<name>A0ABD3C6H7_9LAMI</name>